<keyword evidence="3" id="KW-0145">Chemotaxis</keyword>
<evidence type="ECO:0000256" key="5">
    <source>
        <dbReference type="ARBA" id="ARBA00022779"/>
    </source>
</evidence>
<evidence type="ECO:0000256" key="8">
    <source>
        <dbReference type="SAM" id="Phobius"/>
    </source>
</evidence>
<proteinExistence type="predicted"/>
<dbReference type="GO" id="GO:0071973">
    <property type="term" value="P:bacterial-type flagellum-dependent cell motility"/>
    <property type="evidence" value="ECO:0007669"/>
    <property type="project" value="InterPro"/>
</dbReference>
<evidence type="ECO:0000313" key="9">
    <source>
        <dbReference type="EMBL" id="VAV89081.1"/>
    </source>
</evidence>
<keyword evidence="4 8" id="KW-0812">Transmembrane</keyword>
<dbReference type="GO" id="GO:0006935">
    <property type="term" value="P:chemotaxis"/>
    <property type="evidence" value="ECO:0007669"/>
    <property type="project" value="UniProtKB-KW"/>
</dbReference>
<dbReference type="GO" id="GO:0009425">
    <property type="term" value="C:bacterial-type flagellum basal body"/>
    <property type="evidence" value="ECO:0007669"/>
    <property type="project" value="InterPro"/>
</dbReference>
<protein>
    <recommendedName>
        <fullName evidence="10">Flagellar protein FliL</fullName>
    </recommendedName>
</protein>
<comment type="subcellular location">
    <subcellularLocation>
        <location evidence="1">Cell membrane</location>
        <topology evidence="1">Single-pass membrane protein</topology>
    </subcellularLocation>
</comment>
<evidence type="ECO:0000256" key="7">
    <source>
        <dbReference type="ARBA" id="ARBA00023136"/>
    </source>
</evidence>
<dbReference type="GO" id="GO:0005886">
    <property type="term" value="C:plasma membrane"/>
    <property type="evidence" value="ECO:0007669"/>
    <property type="project" value="UniProtKB-SubCell"/>
</dbReference>
<reference evidence="9" key="1">
    <citation type="submission" date="2018-06" db="EMBL/GenBank/DDBJ databases">
        <authorList>
            <person name="Zhirakovskaya E."/>
        </authorList>
    </citation>
    <scope>NUCLEOTIDE SEQUENCE</scope>
</reference>
<organism evidence="9">
    <name type="scientific">hydrothermal vent metagenome</name>
    <dbReference type="NCBI Taxonomy" id="652676"/>
    <lineage>
        <taxon>unclassified sequences</taxon>
        <taxon>metagenomes</taxon>
        <taxon>ecological metagenomes</taxon>
    </lineage>
</organism>
<evidence type="ECO:0000256" key="1">
    <source>
        <dbReference type="ARBA" id="ARBA00004162"/>
    </source>
</evidence>
<dbReference type="EMBL" id="UOEC01000057">
    <property type="protein sequence ID" value="VAV89081.1"/>
    <property type="molecule type" value="Genomic_DNA"/>
</dbReference>
<sequence>MGKKGEILSAVEPEKSSSKGMFAGVAIATIVAVSAGAGIGFQFSSMVPPPAPKEKQEKKTTSKPIAETYIDERSVKSLPAIVTNLAGPKGAWVRMEASIIVKGTEEGIEVLAAEIAEDTLAYLRTLTLSDLEGASGLAYLRGDLNERAVIRSEGKVLEFVIGTLVVE</sequence>
<feature type="transmembrane region" description="Helical" evidence="8">
    <location>
        <begin position="21"/>
        <end position="43"/>
    </location>
</feature>
<keyword evidence="2" id="KW-1003">Cell membrane</keyword>
<name>A0A3B0RAJ8_9ZZZZ</name>
<keyword evidence="7 8" id="KW-0472">Membrane</keyword>
<evidence type="ECO:0000256" key="3">
    <source>
        <dbReference type="ARBA" id="ARBA00022500"/>
    </source>
</evidence>
<dbReference type="AlphaFoldDB" id="A0A3B0RAJ8"/>
<dbReference type="Pfam" id="PF03748">
    <property type="entry name" value="FliL"/>
    <property type="match status" value="1"/>
</dbReference>
<gene>
    <name evidence="9" type="ORF">MNBD_ALPHA08-1564</name>
</gene>
<evidence type="ECO:0000256" key="2">
    <source>
        <dbReference type="ARBA" id="ARBA00022475"/>
    </source>
</evidence>
<accession>A0A3B0RAJ8</accession>
<evidence type="ECO:0008006" key="10">
    <source>
        <dbReference type="Google" id="ProtNLM"/>
    </source>
</evidence>
<dbReference type="InterPro" id="IPR005503">
    <property type="entry name" value="FliL"/>
</dbReference>
<keyword evidence="5" id="KW-0283">Flagellar rotation</keyword>
<evidence type="ECO:0000256" key="4">
    <source>
        <dbReference type="ARBA" id="ARBA00022692"/>
    </source>
</evidence>
<evidence type="ECO:0000256" key="6">
    <source>
        <dbReference type="ARBA" id="ARBA00022989"/>
    </source>
</evidence>
<keyword evidence="6 8" id="KW-1133">Transmembrane helix</keyword>